<sequence>MSFFFGRHRRMGKDCGPQEQRKTILVVDDEPDVLGVVAADLRYAGFEVLCARGGDEAMALLRTHPVQVVVCDILMPGMSGLDLLRAVRALGPGRAAVPFIFLSALDSREDVIAARRLGADGYLTKPVDFDLLTATVESHLAAVERIAVAERAAADAVENRLKERLPPDALAALRLALAEAFTRAADGTAPTSPALVDDAPVSAAVPGGDPVHVSLLAPRRGKWERLSLTYLMHLADAMAEEDGIDVSIESDGVRVYTSKPHDHEIELF</sequence>
<dbReference type="PROSITE" id="PS50110">
    <property type="entry name" value="RESPONSE_REGULATORY"/>
    <property type="match status" value="1"/>
</dbReference>
<evidence type="ECO:0000313" key="4">
    <source>
        <dbReference type="EMBL" id="AWK87895.1"/>
    </source>
</evidence>
<dbReference type="Gene3D" id="3.40.50.2300">
    <property type="match status" value="1"/>
</dbReference>
<dbReference type="InterPro" id="IPR011006">
    <property type="entry name" value="CheY-like_superfamily"/>
</dbReference>
<dbReference type="OrthoDB" id="9786548at2"/>
<feature type="modified residue" description="4-aspartylphosphate" evidence="2">
    <location>
        <position position="72"/>
    </location>
</feature>
<dbReference type="SUPFAM" id="SSF52172">
    <property type="entry name" value="CheY-like"/>
    <property type="match status" value="1"/>
</dbReference>
<evidence type="ECO:0000313" key="5">
    <source>
        <dbReference type="Proteomes" id="UP000245629"/>
    </source>
</evidence>
<dbReference type="PANTHER" id="PTHR44591">
    <property type="entry name" value="STRESS RESPONSE REGULATOR PROTEIN 1"/>
    <property type="match status" value="1"/>
</dbReference>
<dbReference type="AlphaFoldDB" id="A0A2S2CU08"/>
<evidence type="ECO:0000256" key="1">
    <source>
        <dbReference type="ARBA" id="ARBA00022553"/>
    </source>
</evidence>
<accession>A0A2S2CU08</accession>
<keyword evidence="5" id="KW-1185">Reference proteome</keyword>
<gene>
    <name evidence="4" type="ORF">DEW08_06540</name>
</gene>
<dbReference type="GO" id="GO:0000160">
    <property type="term" value="P:phosphorelay signal transduction system"/>
    <property type="evidence" value="ECO:0007669"/>
    <property type="project" value="InterPro"/>
</dbReference>
<dbReference type="InterPro" id="IPR001789">
    <property type="entry name" value="Sig_transdc_resp-reg_receiver"/>
</dbReference>
<evidence type="ECO:0000259" key="3">
    <source>
        <dbReference type="PROSITE" id="PS50110"/>
    </source>
</evidence>
<dbReference type="EMBL" id="CP029353">
    <property type="protein sequence ID" value="AWK87895.1"/>
    <property type="molecule type" value="Genomic_DNA"/>
</dbReference>
<protein>
    <recommendedName>
        <fullName evidence="3">Response regulatory domain-containing protein</fullName>
    </recommendedName>
</protein>
<reference evidence="5" key="1">
    <citation type="submission" date="2018-05" db="EMBL/GenBank/DDBJ databases">
        <title>Azospirillum thermophila sp. nov., a novel isolated from hot spring.</title>
        <authorList>
            <person name="Zhao Z."/>
        </authorList>
    </citation>
    <scope>NUCLEOTIDE SEQUENCE [LARGE SCALE GENOMIC DNA]</scope>
    <source>
        <strain evidence="5">CFH 70021</strain>
    </source>
</reference>
<feature type="domain" description="Response regulatory" evidence="3">
    <location>
        <begin position="23"/>
        <end position="140"/>
    </location>
</feature>
<evidence type="ECO:0000256" key="2">
    <source>
        <dbReference type="PROSITE-ProRule" id="PRU00169"/>
    </source>
</evidence>
<dbReference type="SMART" id="SM00448">
    <property type="entry name" value="REC"/>
    <property type="match status" value="1"/>
</dbReference>
<dbReference type="InterPro" id="IPR050595">
    <property type="entry name" value="Bact_response_regulator"/>
</dbReference>
<dbReference type="CDD" id="cd17574">
    <property type="entry name" value="REC_OmpR"/>
    <property type="match status" value="1"/>
</dbReference>
<keyword evidence="1 2" id="KW-0597">Phosphoprotein</keyword>
<dbReference type="KEGG" id="azz:DEW08_06540"/>
<dbReference type="Proteomes" id="UP000245629">
    <property type="component" value="Chromosome 2"/>
</dbReference>
<name>A0A2S2CU08_9PROT</name>
<dbReference type="Pfam" id="PF00072">
    <property type="entry name" value="Response_reg"/>
    <property type="match status" value="1"/>
</dbReference>
<dbReference type="PANTHER" id="PTHR44591:SF23">
    <property type="entry name" value="CHEY SUBFAMILY"/>
    <property type="match status" value="1"/>
</dbReference>
<proteinExistence type="predicted"/>
<organism evidence="4 5">
    <name type="scientific">Azospirillum thermophilum</name>
    <dbReference type="NCBI Taxonomy" id="2202148"/>
    <lineage>
        <taxon>Bacteria</taxon>
        <taxon>Pseudomonadati</taxon>
        <taxon>Pseudomonadota</taxon>
        <taxon>Alphaproteobacteria</taxon>
        <taxon>Rhodospirillales</taxon>
        <taxon>Azospirillaceae</taxon>
        <taxon>Azospirillum</taxon>
    </lineage>
</organism>